<feature type="domain" description="Nudix hydrolase" evidence="7">
    <location>
        <begin position="15"/>
        <end position="236"/>
    </location>
</feature>
<dbReference type="Gene3D" id="3.90.79.10">
    <property type="entry name" value="Nucleoside Triphosphate Pyrophosphohydrolase"/>
    <property type="match status" value="1"/>
</dbReference>
<keyword evidence="4" id="KW-0378">Hydrolase</keyword>
<dbReference type="InterPro" id="IPR015797">
    <property type="entry name" value="NUDIX_hydrolase-like_dom_sf"/>
</dbReference>
<dbReference type="PANTHER" id="PTHR12318:SF0">
    <property type="entry name" value="ACYL-COENZYME A DIPHOSPHATASE NUDT19"/>
    <property type="match status" value="1"/>
</dbReference>
<evidence type="ECO:0000256" key="5">
    <source>
        <dbReference type="ARBA" id="ARBA00022842"/>
    </source>
</evidence>
<keyword evidence="3" id="KW-0479">Metal-binding</keyword>
<dbReference type="EMBL" id="JALBUF010000003">
    <property type="protein sequence ID" value="MCI0183269.1"/>
    <property type="molecule type" value="Genomic_DNA"/>
</dbReference>
<comment type="caution">
    <text evidence="8">The sequence shown here is derived from an EMBL/GenBank/DDBJ whole genome shotgun (WGS) entry which is preliminary data.</text>
</comment>
<sequence length="274" mass="31439">MLDTHDTHSQQVNQPKFSTTMIMVRPRQESQKFELLLVKRAKTLRVLPGFMVFPGGVIEQEDLLMADVWLSQKPVITFNSMALDMQVPSDFEIESSLVLGEHVDKTKLFWSLYATGLRELYEETGVLLLSNMYNSARVGQEGLADEKLIDLPSLTTWRQVARDLKYLPPARYFGRRVTPSQVKYRFDTHYFICTSPTNVQLQLSSDEIESAVWATPSEILNEFEKDVYLMAPPTVDAVSALNNYQTLDELLAQGRMPLQVYDQKRVNDFISRMS</sequence>
<dbReference type="Proteomes" id="UP001139263">
    <property type="component" value="Unassembled WGS sequence"/>
</dbReference>
<proteinExistence type="predicted"/>
<evidence type="ECO:0000256" key="2">
    <source>
        <dbReference type="ARBA" id="ARBA00001946"/>
    </source>
</evidence>
<gene>
    <name evidence="8" type="ORF">MM817_01540</name>
</gene>
<keyword evidence="6" id="KW-0464">Manganese</keyword>
<dbReference type="GO" id="GO:0016818">
    <property type="term" value="F:hydrolase activity, acting on acid anhydrides, in phosphorus-containing anhydrides"/>
    <property type="evidence" value="ECO:0007669"/>
    <property type="project" value="InterPro"/>
</dbReference>
<dbReference type="AlphaFoldDB" id="A0A9X1V8L2"/>
<reference evidence="8" key="1">
    <citation type="submission" date="2022-03" db="EMBL/GenBank/DDBJ databases">
        <title>Draft Genome Sequence of Firmicute Strain S0AB, a Heterotrophic Iron/Sulfur-Oxidizing Extreme Acidophile.</title>
        <authorList>
            <person name="Vergara E."/>
            <person name="Pakostova E."/>
            <person name="Johnson D.B."/>
            <person name="Holmes D.S."/>
        </authorList>
    </citation>
    <scope>NUCLEOTIDE SEQUENCE</scope>
    <source>
        <strain evidence="8">S0AB</strain>
    </source>
</reference>
<dbReference type="RefSeq" id="WP_241713300.1">
    <property type="nucleotide sequence ID" value="NZ_JALBUF010000003.1"/>
</dbReference>
<dbReference type="GO" id="GO:0046872">
    <property type="term" value="F:metal ion binding"/>
    <property type="evidence" value="ECO:0007669"/>
    <property type="project" value="UniProtKB-KW"/>
</dbReference>
<dbReference type="PROSITE" id="PS51462">
    <property type="entry name" value="NUDIX"/>
    <property type="match status" value="1"/>
</dbReference>
<evidence type="ECO:0000256" key="6">
    <source>
        <dbReference type="ARBA" id="ARBA00023211"/>
    </source>
</evidence>
<dbReference type="PANTHER" id="PTHR12318">
    <property type="entry name" value="TESTOSTERONE-REGULATED PROTEIN RP2"/>
    <property type="match status" value="1"/>
</dbReference>
<keyword evidence="5" id="KW-0460">Magnesium</keyword>
<accession>A0A9X1V8L2</accession>
<comment type="cofactor">
    <cofactor evidence="2">
        <name>Mg(2+)</name>
        <dbReference type="ChEBI" id="CHEBI:18420"/>
    </cofactor>
</comment>
<protein>
    <recommendedName>
        <fullName evidence="7">Nudix hydrolase domain-containing protein</fullName>
    </recommendedName>
</protein>
<organism evidence="8 9">
    <name type="scientific">Sulfoacidibacillus ferrooxidans</name>
    <dbReference type="NCBI Taxonomy" id="2005001"/>
    <lineage>
        <taxon>Bacteria</taxon>
        <taxon>Bacillati</taxon>
        <taxon>Bacillota</taxon>
        <taxon>Bacilli</taxon>
        <taxon>Bacillales</taxon>
        <taxon>Alicyclobacillaceae</taxon>
        <taxon>Sulfoacidibacillus</taxon>
    </lineage>
</organism>
<evidence type="ECO:0000313" key="8">
    <source>
        <dbReference type="EMBL" id="MCI0183269.1"/>
    </source>
</evidence>
<evidence type="ECO:0000259" key="7">
    <source>
        <dbReference type="PROSITE" id="PS51462"/>
    </source>
</evidence>
<name>A0A9X1V8L2_9BACL</name>
<comment type="cofactor">
    <cofactor evidence="1">
        <name>Mn(2+)</name>
        <dbReference type="ChEBI" id="CHEBI:29035"/>
    </cofactor>
</comment>
<dbReference type="InterPro" id="IPR000086">
    <property type="entry name" value="NUDIX_hydrolase_dom"/>
</dbReference>
<keyword evidence="9" id="KW-1185">Reference proteome</keyword>
<evidence type="ECO:0000256" key="4">
    <source>
        <dbReference type="ARBA" id="ARBA00022801"/>
    </source>
</evidence>
<evidence type="ECO:0000256" key="1">
    <source>
        <dbReference type="ARBA" id="ARBA00001936"/>
    </source>
</evidence>
<dbReference type="SUPFAM" id="SSF55811">
    <property type="entry name" value="Nudix"/>
    <property type="match status" value="1"/>
</dbReference>
<evidence type="ECO:0000256" key="3">
    <source>
        <dbReference type="ARBA" id="ARBA00022723"/>
    </source>
</evidence>
<evidence type="ECO:0000313" key="9">
    <source>
        <dbReference type="Proteomes" id="UP001139263"/>
    </source>
</evidence>
<dbReference type="InterPro" id="IPR039121">
    <property type="entry name" value="NUDT19"/>
</dbReference>